<protein>
    <submittedName>
        <fullName evidence="2">Membrane protein</fullName>
    </submittedName>
</protein>
<proteinExistence type="predicted"/>
<keyword evidence="1" id="KW-1133">Transmembrane helix</keyword>
<feature type="transmembrane region" description="Helical" evidence="1">
    <location>
        <begin position="12"/>
        <end position="38"/>
    </location>
</feature>
<dbReference type="EMBL" id="CP009248">
    <property type="protein sequence ID" value="APT90292.1"/>
    <property type="molecule type" value="Genomic_DNA"/>
</dbReference>
<dbReference type="AlphaFoldDB" id="A0A1L7CWY2"/>
<keyword evidence="1" id="KW-0812">Transmembrane</keyword>
<evidence type="ECO:0000256" key="1">
    <source>
        <dbReference type="SAM" id="Phobius"/>
    </source>
</evidence>
<sequence length="225" mass="24299">MIEYRLGERVLAWYLSSITGFIDAIGFMYLGGFFLSFMSGNTTRLTASAAEGTWDVTLKAAGLMGLFLTGVAVGSLIYRLGLKHLPHGRPREAVLLFVASSTILSGILVALDHGDKGMLFLSFAVGAMNSVFERDGQVAISLTYMTGTLVKTAQNFVGAFFGGDHRLWIHHFLLWASLAGGSILGGLCYVHWELRAVWVVAALVTGGVVAAIGNRERRRRLGLSI</sequence>
<dbReference type="Pfam" id="PF06912">
    <property type="entry name" value="DUF1275"/>
    <property type="match status" value="1"/>
</dbReference>
<evidence type="ECO:0000313" key="3">
    <source>
        <dbReference type="Proteomes" id="UP000185469"/>
    </source>
</evidence>
<feature type="transmembrane region" description="Helical" evidence="1">
    <location>
        <begin position="93"/>
        <end position="111"/>
    </location>
</feature>
<dbReference type="OrthoDB" id="3544269at2"/>
<dbReference type="PANTHER" id="PTHR37314:SF4">
    <property type="entry name" value="UPF0700 TRANSMEMBRANE PROTEIN YOAK"/>
    <property type="match status" value="1"/>
</dbReference>
<dbReference type="STRING" id="1437874.CSPHI_03545"/>
<dbReference type="Proteomes" id="UP000185469">
    <property type="component" value="Chromosome"/>
</dbReference>
<organism evidence="2 3">
    <name type="scientific">Corynebacterium sphenisci DSM 44792</name>
    <dbReference type="NCBI Taxonomy" id="1437874"/>
    <lineage>
        <taxon>Bacteria</taxon>
        <taxon>Bacillati</taxon>
        <taxon>Actinomycetota</taxon>
        <taxon>Actinomycetes</taxon>
        <taxon>Mycobacteriales</taxon>
        <taxon>Corynebacteriaceae</taxon>
        <taxon>Corynebacterium</taxon>
    </lineage>
</organism>
<keyword evidence="1" id="KW-0472">Membrane</keyword>
<dbReference type="RefSeq" id="WP_075691516.1">
    <property type="nucleotide sequence ID" value="NZ_CP009248.1"/>
</dbReference>
<feature type="transmembrane region" description="Helical" evidence="1">
    <location>
        <begin position="172"/>
        <end position="192"/>
    </location>
</feature>
<evidence type="ECO:0000313" key="2">
    <source>
        <dbReference type="EMBL" id="APT90292.1"/>
    </source>
</evidence>
<gene>
    <name evidence="2" type="ORF">CSPHI_03545</name>
</gene>
<keyword evidence="3" id="KW-1185">Reference proteome</keyword>
<accession>A0A1L7CWY2</accession>
<dbReference type="KEGG" id="csph:CSPHI_03545"/>
<dbReference type="InterPro" id="IPR010699">
    <property type="entry name" value="DUF1275"/>
</dbReference>
<feature type="transmembrane region" description="Helical" evidence="1">
    <location>
        <begin position="58"/>
        <end position="81"/>
    </location>
</feature>
<dbReference type="PANTHER" id="PTHR37314">
    <property type="entry name" value="SLR0142 PROTEIN"/>
    <property type="match status" value="1"/>
</dbReference>
<reference evidence="2 3" key="1">
    <citation type="submission" date="2014-08" db="EMBL/GenBank/DDBJ databases">
        <title>Complete genome sequence of Corynebacterium sphenisci CECT 5990(T) (=DSM 44792(T)), isolated from healthy wild penguins.</title>
        <authorList>
            <person name="Ruckert C."/>
            <person name="Albersmeier A."/>
            <person name="Winkler A."/>
            <person name="Kalinowski J."/>
        </authorList>
    </citation>
    <scope>NUCLEOTIDE SEQUENCE [LARGE SCALE GENOMIC DNA]</scope>
    <source>
        <strain evidence="2 3">DSM 44792</strain>
    </source>
</reference>
<feature type="transmembrane region" description="Helical" evidence="1">
    <location>
        <begin position="198"/>
        <end position="214"/>
    </location>
</feature>
<name>A0A1L7CWY2_9CORY</name>